<gene>
    <name evidence="1" type="ORF">GCM10007416_02010</name>
</gene>
<evidence type="ECO:0000313" key="1">
    <source>
        <dbReference type="EMBL" id="GGA32930.1"/>
    </source>
</evidence>
<sequence length="54" mass="6362">MVWVTAISPPLLGGRDRWQEACEKVFTRRIGFYMEYPFEVQNNETECKNPIPTL</sequence>
<dbReference type="Proteomes" id="UP000617979">
    <property type="component" value="Unassembled WGS sequence"/>
</dbReference>
<comment type="caution">
    <text evidence="1">The sequence shown here is derived from an EMBL/GenBank/DDBJ whole genome shotgun (WGS) entry which is preliminary data.</text>
</comment>
<accession>A0ABQ1FWW3</accession>
<organism evidence="1 2">
    <name type="scientific">Kroppenstedtia guangzhouensis</name>
    <dbReference type="NCBI Taxonomy" id="1274356"/>
    <lineage>
        <taxon>Bacteria</taxon>
        <taxon>Bacillati</taxon>
        <taxon>Bacillota</taxon>
        <taxon>Bacilli</taxon>
        <taxon>Bacillales</taxon>
        <taxon>Thermoactinomycetaceae</taxon>
        <taxon>Kroppenstedtia</taxon>
    </lineage>
</organism>
<proteinExistence type="predicted"/>
<protein>
    <submittedName>
        <fullName evidence="1">Uncharacterized protein</fullName>
    </submittedName>
</protein>
<keyword evidence="2" id="KW-1185">Reference proteome</keyword>
<reference evidence="2" key="1">
    <citation type="journal article" date="2019" name="Int. J. Syst. Evol. Microbiol.">
        <title>The Global Catalogue of Microorganisms (GCM) 10K type strain sequencing project: providing services to taxonomists for standard genome sequencing and annotation.</title>
        <authorList>
            <consortium name="The Broad Institute Genomics Platform"/>
            <consortium name="The Broad Institute Genome Sequencing Center for Infectious Disease"/>
            <person name="Wu L."/>
            <person name="Ma J."/>
        </authorList>
    </citation>
    <scope>NUCLEOTIDE SEQUENCE [LARGE SCALE GENOMIC DNA]</scope>
    <source>
        <strain evidence="2">CGMCC 1.12404</strain>
    </source>
</reference>
<name>A0ABQ1FWW3_9BACL</name>
<evidence type="ECO:0000313" key="2">
    <source>
        <dbReference type="Proteomes" id="UP000617979"/>
    </source>
</evidence>
<dbReference type="EMBL" id="BMEX01000001">
    <property type="protein sequence ID" value="GGA32930.1"/>
    <property type="molecule type" value="Genomic_DNA"/>
</dbReference>